<reference evidence="1 2" key="1">
    <citation type="journal article" date="2016" name="Nat. Commun.">
        <title>Thousands of microbial genomes shed light on interconnected biogeochemical processes in an aquifer system.</title>
        <authorList>
            <person name="Anantharaman K."/>
            <person name="Brown C.T."/>
            <person name="Hug L.A."/>
            <person name="Sharon I."/>
            <person name="Castelle C.J."/>
            <person name="Probst A.J."/>
            <person name="Thomas B.C."/>
            <person name="Singh A."/>
            <person name="Wilkins M.J."/>
            <person name="Karaoz U."/>
            <person name="Brodie E.L."/>
            <person name="Williams K.H."/>
            <person name="Hubbard S.S."/>
            <person name="Banfield J.F."/>
        </authorList>
    </citation>
    <scope>NUCLEOTIDE SEQUENCE [LARGE SCALE GENOMIC DNA]</scope>
</reference>
<dbReference type="Proteomes" id="UP000176786">
    <property type="component" value="Unassembled WGS sequence"/>
</dbReference>
<name>A0A1F5P421_9BACT</name>
<dbReference type="AlphaFoldDB" id="A0A1F5P421"/>
<dbReference type="EMBL" id="MFES01000038">
    <property type="protein sequence ID" value="OGE84658.1"/>
    <property type="molecule type" value="Genomic_DNA"/>
</dbReference>
<evidence type="ECO:0000313" key="2">
    <source>
        <dbReference type="Proteomes" id="UP000176786"/>
    </source>
</evidence>
<proteinExistence type="predicted"/>
<accession>A0A1F5P421</accession>
<evidence type="ECO:0000313" key="1">
    <source>
        <dbReference type="EMBL" id="OGE84658.1"/>
    </source>
</evidence>
<organism evidence="1 2">
    <name type="scientific">Candidatus Doudnabacteria bacterium RIFCSPHIGHO2_02_FULL_46_11</name>
    <dbReference type="NCBI Taxonomy" id="1817832"/>
    <lineage>
        <taxon>Bacteria</taxon>
        <taxon>Candidatus Doudnaibacteriota</taxon>
    </lineage>
</organism>
<comment type="caution">
    <text evidence="1">The sequence shown here is derived from an EMBL/GenBank/DDBJ whole genome shotgun (WGS) entry which is preliminary data.</text>
</comment>
<sequence>MSIEVPNQLDAEIERHSEALAERLYKTCLPKIKKELEDLGYELRDYDKTRLLLICREVCYDFERLLPMIQTNREAWGATVFLFDQEIEERFYQWLIQHGDQQISDKLTKRWEETVQRDQKKYKQGIEQSERWARGEDGGGDDK</sequence>
<dbReference type="STRING" id="1817832.A3J48_03705"/>
<protein>
    <submittedName>
        <fullName evidence="1">Uncharacterized protein</fullName>
    </submittedName>
</protein>
<gene>
    <name evidence="1" type="ORF">A3J48_03705</name>
</gene>